<proteinExistence type="predicted"/>
<dbReference type="PANTHER" id="PTHR33936:SF24">
    <property type="entry name" value="C2H2-TYPE DOMAIN-CONTAINING PROTEIN"/>
    <property type="match status" value="1"/>
</dbReference>
<protein>
    <submittedName>
        <fullName evidence="1">Uncharacterized protein</fullName>
    </submittedName>
</protein>
<evidence type="ECO:0000313" key="2">
    <source>
        <dbReference type="Proteomes" id="UP000324222"/>
    </source>
</evidence>
<organism evidence="1 2">
    <name type="scientific">Portunus trituberculatus</name>
    <name type="common">Swimming crab</name>
    <name type="synonym">Neptunus trituberculatus</name>
    <dbReference type="NCBI Taxonomy" id="210409"/>
    <lineage>
        <taxon>Eukaryota</taxon>
        <taxon>Metazoa</taxon>
        <taxon>Ecdysozoa</taxon>
        <taxon>Arthropoda</taxon>
        <taxon>Crustacea</taxon>
        <taxon>Multicrustacea</taxon>
        <taxon>Malacostraca</taxon>
        <taxon>Eumalacostraca</taxon>
        <taxon>Eucarida</taxon>
        <taxon>Decapoda</taxon>
        <taxon>Pleocyemata</taxon>
        <taxon>Brachyura</taxon>
        <taxon>Eubrachyura</taxon>
        <taxon>Portunoidea</taxon>
        <taxon>Portunidae</taxon>
        <taxon>Portuninae</taxon>
        <taxon>Portunus</taxon>
    </lineage>
</organism>
<accession>A0A5B7I1F6</accession>
<dbReference type="Proteomes" id="UP000324222">
    <property type="component" value="Unassembled WGS sequence"/>
</dbReference>
<keyword evidence="2" id="KW-1185">Reference proteome</keyword>
<name>A0A5B7I1F6_PORTR</name>
<dbReference type="EMBL" id="VSRR010042558">
    <property type="protein sequence ID" value="MPC76083.1"/>
    <property type="molecule type" value="Genomic_DNA"/>
</dbReference>
<evidence type="ECO:0000313" key="1">
    <source>
        <dbReference type="EMBL" id="MPC76083.1"/>
    </source>
</evidence>
<dbReference type="AlphaFoldDB" id="A0A5B7I1F6"/>
<sequence length="112" mass="12230">MDMGVNYTVHSGPRISSGGIKQIFCCHRSGVQSTKISSKRCAGKSQGTCKMGSYCTSFIEVVKKDGKISVTLYPDHRDHDLSFNSLVHMTLPKSEQDKIAGNALFSCVTKLL</sequence>
<gene>
    <name evidence="1" type="ORF">E2C01_070487</name>
</gene>
<comment type="caution">
    <text evidence="1">The sequence shown here is derived from an EMBL/GenBank/DDBJ whole genome shotgun (WGS) entry which is preliminary data.</text>
</comment>
<dbReference type="PANTHER" id="PTHR33936">
    <property type="entry name" value="PROTEIN CBG17840"/>
    <property type="match status" value="1"/>
</dbReference>
<dbReference type="InterPro" id="IPR052797">
    <property type="entry name" value="RegFact_GeneExpr_CellDeath"/>
</dbReference>
<reference evidence="1 2" key="1">
    <citation type="submission" date="2019-05" db="EMBL/GenBank/DDBJ databases">
        <title>Another draft genome of Portunus trituberculatus and its Hox gene families provides insights of decapod evolution.</title>
        <authorList>
            <person name="Jeong J.-H."/>
            <person name="Song I."/>
            <person name="Kim S."/>
            <person name="Choi T."/>
            <person name="Kim D."/>
            <person name="Ryu S."/>
            <person name="Kim W."/>
        </authorList>
    </citation>
    <scope>NUCLEOTIDE SEQUENCE [LARGE SCALE GENOMIC DNA]</scope>
    <source>
        <tissue evidence="1">Muscle</tissue>
    </source>
</reference>